<dbReference type="Pfam" id="PF11887">
    <property type="entry name" value="Mce4_CUP1"/>
    <property type="match status" value="1"/>
</dbReference>
<protein>
    <submittedName>
        <fullName evidence="3">Phospholipid/cholesterol/gamma-HCH transport system substrate-binding protein</fullName>
    </submittedName>
</protein>
<dbReference type="Pfam" id="PF02470">
    <property type="entry name" value="MlaD"/>
    <property type="match status" value="1"/>
</dbReference>
<evidence type="ECO:0000259" key="1">
    <source>
        <dbReference type="Pfam" id="PF02470"/>
    </source>
</evidence>
<dbReference type="GO" id="GO:0051701">
    <property type="term" value="P:biological process involved in interaction with host"/>
    <property type="evidence" value="ECO:0007669"/>
    <property type="project" value="TreeGrafter"/>
</dbReference>
<dbReference type="InterPro" id="IPR052336">
    <property type="entry name" value="MlaD_Phospholipid_Transporter"/>
</dbReference>
<dbReference type="PANTHER" id="PTHR33371:SF19">
    <property type="entry name" value="MCE-FAMILY PROTEIN MCE4A"/>
    <property type="match status" value="1"/>
</dbReference>
<dbReference type="GO" id="GO:0005576">
    <property type="term" value="C:extracellular region"/>
    <property type="evidence" value="ECO:0007669"/>
    <property type="project" value="TreeGrafter"/>
</dbReference>
<dbReference type="RefSeq" id="WP_090358977.1">
    <property type="nucleotide sequence ID" value="NZ_FMUB01000006.1"/>
</dbReference>
<evidence type="ECO:0000313" key="4">
    <source>
        <dbReference type="Proteomes" id="UP000199707"/>
    </source>
</evidence>
<dbReference type="NCBIfam" id="TIGR00996">
    <property type="entry name" value="Mtu_fam_mce"/>
    <property type="match status" value="1"/>
</dbReference>
<gene>
    <name evidence="3" type="ORF">SAMN02799620_03111</name>
</gene>
<feature type="domain" description="Mce/MlaD" evidence="1">
    <location>
        <begin position="43"/>
        <end position="119"/>
    </location>
</feature>
<evidence type="ECO:0000313" key="3">
    <source>
        <dbReference type="EMBL" id="SCX21879.1"/>
    </source>
</evidence>
<dbReference type="InterPro" id="IPR024516">
    <property type="entry name" value="Mce_C"/>
</dbReference>
<dbReference type="Proteomes" id="UP000199707">
    <property type="component" value="Unassembled WGS sequence"/>
</dbReference>
<proteinExistence type="predicted"/>
<accession>A0A1G4WGE0</accession>
<organism evidence="3 4">
    <name type="scientific">Mycolicibacterium fluoranthenivorans</name>
    <dbReference type="NCBI Taxonomy" id="258505"/>
    <lineage>
        <taxon>Bacteria</taxon>
        <taxon>Bacillati</taxon>
        <taxon>Actinomycetota</taxon>
        <taxon>Actinomycetes</taxon>
        <taxon>Mycobacteriales</taxon>
        <taxon>Mycobacteriaceae</taxon>
        <taxon>Mycolicibacterium</taxon>
    </lineage>
</organism>
<reference evidence="4" key="1">
    <citation type="submission" date="2016-10" db="EMBL/GenBank/DDBJ databases">
        <authorList>
            <person name="Varghese N."/>
            <person name="Submissions S."/>
        </authorList>
    </citation>
    <scope>NUCLEOTIDE SEQUENCE [LARGE SCALE GENOMIC DNA]</scope>
    <source>
        <strain evidence="4">UNC267MFSha1.1M11</strain>
    </source>
</reference>
<dbReference type="STRING" id="1502745.SAMN02799620_03111"/>
<sequence length="401" mass="41989">MAHEDRRHVVRVRVAAACLAVLIAGAAALTYASYTAAFASTAQVTVVSPRAGLVMEPGAKVKYRGIQIGTVGTISYRGDQAQLVLAIDSRQITFIPTNAKVHIGSTTVFGAKSVEFQPPRSPSASRLRPGATVPATSVQLEANTLFENLNGLLQKIEPLNLNATLTAISEGMRGHGDSGGATLAVLNSYLRQINPKLPTLSNDVAAAATMAPVYGDTAPDLTTVLDNLPTLNTTIVDQADNLEATLLATTGLANDATATVSPAADDYIAAIRRLRVPLTVASDYSPEFGCLLQGIAQGLPSVGAIIGGVRPGLFASANFIPGAPAYTYPESLPIVNASGGPNCRGLPNPPTKQNGGSWYHAPFLVTDNAYVPYQPNTETQFNAPSTLQFLFNGAFAEHDDY</sequence>
<dbReference type="AlphaFoldDB" id="A0A1G4WGE0"/>
<name>A0A1G4WGE0_9MYCO</name>
<dbReference type="EMBL" id="FMUB01000006">
    <property type="protein sequence ID" value="SCX21879.1"/>
    <property type="molecule type" value="Genomic_DNA"/>
</dbReference>
<dbReference type="InterPro" id="IPR005693">
    <property type="entry name" value="Mce"/>
</dbReference>
<dbReference type="PANTHER" id="PTHR33371">
    <property type="entry name" value="INTERMEMBRANE PHOSPHOLIPID TRANSPORT SYSTEM BINDING PROTEIN MLAD-RELATED"/>
    <property type="match status" value="1"/>
</dbReference>
<evidence type="ECO:0000259" key="2">
    <source>
        <dbReference type="Pfam" id="PF11887"/>
    </source>
</evidence>
<feature type="domain" description="Mammalian cell entry C-terminal" evidence="2">
    <location>
        <begin position="123"/>
        <end position="341"/>
    </location>
</feature>
<dbReference type="InterPro" id="IPR003399">
    <property type="entry name" value="Mce/MlaD"/>
</dbReference>